<evidence type="ECO:0000313" key="2">
    <source>
        <dbReference type="Proteomes" id="UP001062846"/>
    </source>
</evidence>
<keyword evidence="2" id="KW-1185">Reference proteome</keyword>
<name>A0ACC0LKI0_RHOML</name>
<reference evidence="1" key="1">
    <citation type="submission" date="2022-02" db="EMBL/GenBank/DDBJ databases">
        <title>Plant Genome Project.</title>
        <authorList>
            <person name="Zhang R.-G."/>
        </authorList>
    </citation>
    <scope>NUCLEOTIDE SEQUENCE</scope>
    <source>
        <strain evidence="1">AT1</strain>
    </source>
</reference>
<organism evidence="1 2">
    <name type="scientific">Rhododendron molle</name>
    <name type="common">Chinese azalea</name>
    <name type="synonym">Azalea mollis</name>
    <dbReference type="NCBI Taxonomy" id="49168"/>
    <lineage>
        <taxon>Eukaryota</taxon>
        <taxon>Viridiplantae</taxon>
        <taxon>Streptophyta</taxon>
        <taxon>Embryophyta</taxon>
        <taxon>Tracheophyta</taxon>
        <taxon>Spermatophyta</taxon>
        <taxon>Magnoliopsida</taxon>
        <taxon>eudicotyledons</taxon>
        <taxon>Gunneridae</taxon>
        <taxon>Pentapetalae</taxon>
        <taxon>asterids</taxon>
        <taxon>Ericales</taxon>
        <taxon>Ericaceae</taxon>
        <taxon>Ericoideae</taxon>
        <taxon>Rhodoreae</taxon>
        <taxon>Rhododendron</taxon>
    </lineage>
</organism>
<gene>
    <name evidence="1" type="ORF">RHMOL_Rhmol12G0165700</name>
</gene>
<evidence type="ECO:0000313" key="1">
    <source>
        <dbReference type="EMBL" id="KAI8528673.1"/>
    </source>
</evidence>
<protein>
    <submittedName>
        <fullName evidence="1">Uncharacterized protein</fullName>
    </submittedName>
</protein>
<sequence length="340" mass="38827">MRIHDAVLQHDPVNFQQRRDAFQKLGLSSFQKVTAALRMLAYGMAADQCDEYLKIGESTVMKSLKKFCNAVIEIFGSEYLRTPTEEDIQHILVENAARGFPGMVGSLDCMHWKWKNCPTGWHGSHVNGKIGAPTLILEAVSTHNLWIWHCFFGMAGTNNDLNVLNNSHLFDRIVSGEAPTCNYVVNGHTYTMGYYLSDGIYPKWATLIQTISHPVNAKQKRFAEAQEAVRKDVERAFGVLQARFAIVKGSVRLWHREECGLIMKTCIILHNMIVESEEDPEEWTPPEGETYEPVAFNRDVNLLRRNRISRIKAMTSEVTHSQLKLDLIEHLWNHHGDEHL</sequence>
<proteinExistence type="predicted"/>
<dbReference type="Proteomes" id="UP001062846">
    <property type="component" value="Chromosome 12"/>
</dbReference>
<dbReference type="EMBL" id="CM046399">
    <property type="protein sequence ID" value="KAI8528673.1"/>
    <property type="molecule type" value="Genomic_DNA"/>
</dbReference>
<accession>A0ACC0LKI0</accession>
<comment type="caution">
    <text evidence="1">The sequence shown here is derived from an EMBL/GenBank/DDBJ whole genome shotgun (WGS) entry which is preliminary data.</text>
</comment>